<reference evidence="2 3" key="1">
    <citation type="submission" date="2021-06" db="EMBL/GenBank/DDBJ databases">
        <title>Actinoplanes lichenicola sp. nov., and Actinoplanes ovalisporus sp. nov., isolated from lichen in Thailand.</title>
        <authorList>
            <person name="Saeng-In P."/>
            <person name="Kanchanasin P."/>
            <person name="Yuki M."/>
            <person name="Kudo T."/>
            <person name="Ohkuma M."/>
            <person name="Phongsopitanun W."/>
            <person name="Tanasupawat S."/>
        </authorList>
    </citation>
    <scope>NUCLEOTIDE SEQUENCE [LARGE SCALE GENOMIC DNA]</scope>
    <source>
        <strain evidence="2 3">NBRC 110975</strain>
    </source>
</reference>
<comment type="caution">
    <text evidence="2">The sequence shown here is derived from an EMBL/GenBank/DDBJ whole genome shotgun (WGS) entry which is preliminary data.</text>
</comment>
<dbReference type="EMBL" id="JAHKKG010000013">
    <property type="protein sequence ID" value="MBU2669054.1"/>
    <property type="molecule type" value="Genomic_DNA"/>
</dbReference>
<keyword evidence="1" id="KW-0472">Membrane</keyword>
<evidence type="ECO:0000256" key="1">
    <source>
        <dbReference type="SAM" id="Phobius"/>
    </source>
</evidence>
<feature type="transmembrane region" description="Helical" evidence="1">
    <location>
        <begin position="12"/>
        <end position="35"/>
    </location>
</feature>
<evidence type="ECO:0000313" key="2">
    <source>
        <dbReference type="EMBL" id="MBU2669054.1"/>
    </source>
</evidence>
<keyword evidence="1" id="KW-0812">Transmembrane</keyword>
<gene>
    <name evidence="2" type="ORF">KOI35_36635</name>
</gene>
<dbReference type="NCBIfam" id="TIGR02532">
    <property type="entry name" value="IV_pilin_GFxxxE"/>
    <property type="match status" value="1"/>
</dbReference>
<keyword evidence="3" id="KW-1185">Reference proteome</keyword>
<organism evidence="2 3">
    <name type="scientific">Paractinoplanes bogorensis</name>
    <dbReference type="NCBI Taxonomy" id="1610840"/>
    <lineage>
        <taxon>Bacteria</taxon>
        <taxon>Bacillati</taxon>
        <taxon>Actinomycetota</taxon>
        <taxon>Actinomycetes</taxon>
        <taxon>Micromonosporales</taxon>
        <taxon>Micromonosporaceae</taxon>
        <taxon>Paractinoplanes</taxon>
    </lineage>
</organism>
<name>A0ABS5Z031_9ACTN</name>
<protein>
    <submittedName>
        <fullName evidence="2">Prepilin-type N-terminal cleavage/methylation domain-containing protein</fullName>
    </submittedName>
</protein>
<dbReference type="InterPro" id="IPR012902">
    <property type="entry name" value="N_methyl_site"/>
</dbReference>
<accession>A0ABS5Z031</accession>
<keyword evidence="1" id="KW-1133">Transmembrane helix</keyword>
<dbReference type="Pfam" id="PF07963">
    <property type="entry name" value="N_methyl"/>
    <property type="match status" value="1"/>
</dbReference>
<dbReference type="RefSeq" id="WP_215793286.1">
    <property type="nucleotide sequence ID" value="NZ_JAHKKG010000013.1"/>
</dbReference>
<evidence type="ECO:0000313" key="3">
    <source>
        <dbReference type="Proteomes" id="UP001519654"/>
    </source>
</evidence>
<proteinExistence type="predicted"/>
<sequence>MKRDDDGVTLIEVLVAMLIMTVAGALATTAIAQIYRSTSHVEASFEAQRQIETMYTRLDTEIRYARSISNPGQVGRDWYVEYLLSSGSADTCVELRLNSTTREVQRRTWTKNAVPLAPSRWTVLATDIVATTPFTVVAADRKSLTGSRYQRMTLAMRSVAGGGRASSTQETDVTFTALNATSTADDVSTCTEARGVAS</sequence>
<dbReference type="Proteomes" id="UP001519654">
    <property type="component" value="Unassembled WGS sequence"/>
</dbReference>